<dbReference type="SUPFAM" id="SSF51069">
    <property type="entry name" value="Carbonic anhydrase"/>
    <property type="match status" value="1"/>
</dbReference>
<comment type="similarity">
    <text evidence="3 10">Belongs to the alpha-carbonic anhydrase family.</text>
</comment>
<evidence type="ECO:0000256" key="3">
    <source>
        <dbReference type="ARBA" id="ARBA00010718"/>
    </source>
</evidence>
<evidence type="ECO:0000256" key="4">
    <source>
        <dbReference type="ARBA" id="ARBA00012925"/>
    </source>
</evidence>
<dbReference type="EC" id="4.2.1.1" evidence="4 10"/>
<proteinExistence type="inferred from homology"/>
<keyword evidence="6 10" id="KW-0479">Metal-binding</keyword>
<dbReference type="Proteomes" id="UP000326695">
    <property type="component" value="Chromosome"/>
</dbReference>
<dbReference type="EMBL" id="CP038018">
    <property type="protein sequence ID" value="QED92238.1"/>
    <property type="molecule type" value="Genomic_DNA"/>
</dbReference>
<dbReference type="SMART" id="SM01057">
    <property type="entry name" value="Carb_anhydrase"/>
    <property type="match status" value="1"/>
</dbReference>
<protein>
    <recommendedName>
        <fullName evidence="5 10">Carbonic anhydrase</fullName>
        <ecNumber evidence="4 10">4.2.1.1</ecNumber>
    </recommendedName>
</protein>
<evidence type="ECO:0000256" key="9">
    <source>
        <dbReference type="ARBA" id="ARBA00048348"/>
    </source>
</evidence>
<feature type="domain" description="Alpha-carbonic anhydrase" evidence="11">
    <location>
        <begin position="31"/>
        <end position="252"/>
    </location>
</feature>
<dbReference type="Pfam" id="PF00194">
    <property type="entry name" value="Carb_anhydrase"/>
    <property type="match status" value="1"/>
</dbReference>
<dbReference type="InterPro" id="IPR018338">
    <property type="entry name" value="Carbonic_anhydrase_a-class_CS"/>
</dbReference>
<dbReference type="InterPro" id="IPR001148">
    <property type="entry name" value="CA_dom"/>
</dbReference>
<comment type="cofactor">
    <cofactor evidence="1 10">
        <name>Zn(2+)</name>
        <dbReference type="ChEBI" id="CHEBI:29105"/>
    </cofactor>
</comment>
<dbReference type="AlphaFoldDB" id="A0AAX1F832"/>
<dbReference type="CDD" id="cd03124">
    <property type="entry name" value="alpha_CA_prokaryotic_like"/>
    <property type="match status" value="1"/>
</dbReference>
<dbReference type="KEGG" id="eex:EZJ17_06160"/>
<keyword evidence="13" id="KW-1185">Reference proteome</keyword>
<dbReference type="GO" id="GO:0008270">
    <property type="term" value="F:zinc ion binding"/>
    <property type="evidence" value="ECO:0007669"/>
    <property type="project" value="UniProtKB-UniRule"/>
</dbReference>
<evidence type="ECO:0000259" key="11">
    <source>
        <dbReference type="PROSITE" id="PS51144"/>
    </source>
</evidence>
<keyword evidence="7 10" id="KW-0862">Zinc</keyword>
<evidence type="ECO:0000256" key="1">
    <source>
        <dbReference type="ARBA" id="ARBA00001947"/>
    </source>
</evidence>
<dbReference type="PANTHER" id="PTHR18952:SF265">
    <property type="entry name" value="CARBONIC ANHYDRASE"/>
    <property type="match status" value="1"/>
</dbReference>
<dbReference type="Gene3D" id="3.10.200.10">
    <property type="entry name" value="Alpha carbonic anhydrase"/>
    <property type="match status" value="1"/>
</dbReference>
<dbReference type="PROSITE" id="PS51144">
    <property type="entry name" value="ALPHA_CA_2"/>
    <property type="match status" value="1"/>
</dbReference>
<evidence type="ECO:0000256" key="5">
    <source>
        <dbReference type="ARBA" id="ARBA00014628"/>
    </source>
</evidence>
<evidence type="ECO:0000313" key="13">
    <source>
        <dbReference type="Proteomes" id="UP000326695"/>
    </source>
</evidence>
<name>A0AAX1F832_9NEIS</name>
<dbReference type="RefSeq" id="WP_067438356.1">
    <property type="nucleotide sequence ID" value="NZ_CP038018.1"/>
</dbReference>
<organism evidence="12 13">
    <name type="scientific">Eikenella exigua</name>
    <dbReference type="NCBI Taxonomy" id="2528037"/>
    <lineage>
        <taxon>Bacteria</taxon>
        <taxon>Pseudomonadati</taxon>
        <taxon>Pseudomonadota</taxon>
        <taxon>Betaproteobacteria</taxon>
        <taxon>Neisseriales</taxon>
        <taxon>Neisseriaceae</taxon>
        <taxon>Eikenella</taxon>
    </lineage>
</organism>
<evidence type="ECO:0000313" key="12">
    <source>
        <dbReference type="EMBL" id="QED92238.1"/>
    </source>
</evidence>
<feature type="chain" id="PRO_5043085784" description="Carbonic anhydrase" evidence="10">
    <location>
        <begin position="27"/>
        <end position="252"/>
    </location>
</feature>
<reference evidence="13" key="1">
    <citation type="journal article" date="2019" name="J. Anim. Genet.">
        <title>Description and whole genome sequencing of Eikenella exigua sp. nov., isolated from brain abscess and blood.</title>
        <authorList>
            <person name="Stormo K.A."/>
            <person name="Nygaard R.M."/>
            <person name="Bruvold T.S."/>
            <person name="Dimmen G."/>
            <person name="Lindemann P.C."/>
            <person name="Jordal S."/>
            <person name="Kommedal O."/>
        </authorList>
    </citation>
    <scope>NUCLEOTIDE SEQUENCE [LARGE SCALE GENOMIC DNA]</scope>
    <source>
        <strain evidence="13">PXX</strain>
    </source>
</reference>
<evidence type="ECO:0000256" key="10">
    <source>
        <dbReference type="RuleBase" id="RU367011"/>
    </source>
</evidence>
<comment type="catalytic activity">
    <reaction evidence="9 10">
        <text>hydrogencarbonate + H(+) = CO2 + H2O</text>
        <dbReference type="Rhea" id="RHEA:10748"/>
        <dbReference type="ChEBI" id="CHEBI:15377"/>
        <dbReference type="ChEBI" id="CHEBI:15378"/>
        <dbReference type="ChEBI" id="CHEBI:16526"/>
        <dbReference type="ChEBI" id="CHEBI:17544"/>
        <dbReference type="EC" id="4.2.1.1"/>
    </reaction>
</comment>
<dbReference type="InterPro" id="IPR023561">
    <property type="entry name" value="Carbonic_anhydrase_a-class"/>
</dbReference>
<keyword evidence="8 10" id="KW-0456">Lyase</keyword>
<dbReference type="PANTHER" id="PTHR18952">
    <property type="entry name" value="CARBONIC ANHYDRASE"/>
    <property type="match status" value="1"/>
</dbReference>
<dbReference type="GO" id="GO:0004089">
    <property type="term" value="F:carbonate dehydratase activity"/>
    <property type="evidence" value="ECO:0007669"/>
    <property type="project" value="UniProtKB-UniRule"/>
</dbReference>
<accession>A0AAX1F832</accession>
<gene>
    <name evidence="12" type="ORF">EZJ17_06160</name>
</gene>
<keyword evidence="10" id="KW-0732">Signal</keyword>
<evidence type="ECO:0000256" key="6">
    <source>
        <dbReference type="ARBA" id="ARBA00022723"/>
    </source>
</evidence>
<dbReference type="InterPro" id="IPR036398">
    <property type="entry name" value="CA_dom_sf"/>
</dbReference>
<evidence type="ECO:0000256" key="7">
    <source>
        <dbReference type="ARBA" id="ARBA00022833"/>
    </source>
</evidence>
<sequence>MLCFKRTLPRLTAVVLSAFTALSAVAHGDHTHWGYTGHDSPESWGNLSEEFRLCSTGKNQSPVNITETVSGRLPSIKANYHPSAVEVENNGHTIQVNYPEGGNTLTVNGRTYTLKQFHFHVPSENQIKGRTFPMEAHFVHLDENKQPLVLAVLYEAGKTNDRLASIWDAMPMTAGKVRLDQPFNAASLLPRNLRYYRFAGSLTTPPCTEGVSWLVLKTYDHIDQAQAEKFTRAIGSHNSRPVQPLNARVVIE</sequence>
<evidence type="ECO:0000256" key="8">
    <source>
        <dbReference type="ARBA" id="ARBA00023239"/>
    </source>
</evidence>
<dbReference type="PROSITE" id="PS00162">
    <property type="entry name" value="ALPHA_CA_1"/>
    <property type="match status" value="1"/>
</dbReference>
<evidence type="ECO:0000256" key="2">
    <source>
        <dbReference type="ARBA" id="ARBA00002904"/>
    </source>
</evidence>
<dbReference type="InterPro" id="IPR041891">
    <property type="entry name" value="Alpha_CA_prokaryot-like"/>
</dbReference>
<feature type="signal peptide" evidence="10">
    <location>
        <begin position="1"/>
        <end position="26"/>
    </location>
</feature>
<comment type="function">
    <text evidence="2 10">Reversible hydration of carbon dioxide.</text>
</comment>